<organism evidence="2 3">
    <name type="scientific">Dehalogenimonas formicexedens</name>
    <dbReference type="NCBI Taxonomy" id="1839801"/>
    <lineage>
        <taxon>Bacteria</taxon>
        <taxon>Bacillati</taxon>
        <taxon>Chloroflexota</taxon>
        <taxon>Dehalococcoidia</taxon>
        <taxon>Dehalococcoidales</taxon>
        <taxon>Dehalococcoidaceae</taxon>
        <taxon>Dehalogenimonas</taxon>
    </lineage>
</organism>
<dbReference type="KEGG" id="dfo:Dform_01566"/>
<name>A0A1P8F8U1_9CHLR</name>
<sequence>MIIILSGAIVTMVWGLWRVMNGKKSTEMQQNLGLAGILVGAVVAISANFTRSDAGVMTLVALLAAAVMLVLAILCISAIRRPEGGANTIDLAAIMIGVFTFLVGSVFH</sequence>
<keyword evidence="3" id="KW-1185">Reference proteome</keyword>
<feature type="transmembrane region" description="Helical" evidence="1">
    <location>
        <begin position="91"/>
        <end position="107"/>
    </location>
</feature>
<reference evidence="3" key="1">
    <citation type="submission" date="2016-11" db="EMBL/GenBank/DDBJ databases">
        <title>Dehalogenimonas formicexedens sp. nov., a chlorinated alkane respiring bacterium isolated from contaminated groundwater.</title>
        <authorList>
            <person name="Key T.A."/>
            <person name="Bowman K.S."/>
            <person name="Lee I."/>
            <person name="Chun J."/>
            <person name="Albuquerque L."/>
            <person name="da Costa M.S."/>
            <person name="Rainey F.A."/>
            <person name="Moe W.M."/>
        </authorList>
    </citation>
    <scope>NUCLEOTIDE SEQUENCE [LARGE SCALE GENOMIC DNA]</scope>
    <source>
        <strain evidence="3">NSZ-14</strain>
    </source>
</reference>
<proteinExistence type="predicted"/>
<dbReference type="OrthoDB" id="9855586at2"/>
<keyword evidence="1" id="KW-0472">Membrane</keyword>
<dbReference type="STRING" id="1839801.Dform_01566"/>
<dbReference type="RefSeq" id="WP_076004499.1">
    <property type="nucleotide sequence ID" value="NZ_CP018258.1"/>
</dbReference>
<evidence type="ECO:0000313" key="2">
    <source>
        <dbReference type="EMBL" id="APV44887.1"/>
    </source>
</evidence>
<gene>
    <name evidence="2" type="ORF">Dform_01566</name>
</gene>
<dbReference type="EMBL" id="CP018258">
    <property type="protein sequence ID" value="APV44887.1"/>
    <property type="molecule type" value="Genomic_DNA"/>
</dbReference>
<dbReference type="Proteomes" id="UP000185934">
    <property type="component" value="Chromosome"/>
</dbReference>
<dbReference type="AlphaFoldDB" id="A0A1P8F8U1"/>
<accession>A0A1P8F8U1</accession>
<protein>
    <submittedName>
        <fullName evidence="2">Uncharacterized protein</fullName>
    </submittedName>
</protein>
<feature type="transmembrane region" description="Helical" evidence="1">
    <location>
        <begin position="31"/>
        <end position="49"/>
    </location>
</feature>
<keyword evidence="1" id="KW-1133">Transmembrane helix</keyword>
<evidence type="ECO:0000313" key="3">
    <source>
        <dbReference type="Proteomes" id="UP000185934"/>
    </source>
</evidence>
<feature type="transmembrane region" description="Helical" evidence="1">
    <location>
        <begin position="56"/>
        <end position="79"/>
    </location>
</feature>
<evidence type="ECO:0000256" key="1">
    <source>
        <dbReference type="SAM" id="Phobius"/>
    </source>
</evidence>
<keyword evidence="1" id="KW-0812">Transmembrane</keyword>